<dbReference type="Gene3D" id="3.20.20.60">
    <property type="entry name" value="Phosphoenolpyruvate-binding domains"/>
    <property type="match status" value="1"/>
</dbReference>
<dbReference type="InterPro" id="IPR015813">
    <property type="entry name" value="Pyrv/PenolPyrv_kinase-like_dom"/>
</dbReference>
<comment type="pathway">
    <text evidence="1">Cofactor biosynthesis; (R)-pantothenate biosynthesis; (R)-pantoate from 3-methyl-2-oxobutanoate: step 1/2.</text>
</comment>
<accession>A0A094Q2S8</accession>
<evidence type="ECO:0000313" key="6">
    <source>
        <dbReference type="EMBL" id="KGA18410.1"/>
    </source>
</evidence>
<feature type="region of interest" description="Disordered" evidence="5">
    <location>
        <begin position="19"/>
        <end position="44"/>
    </location>
</feature>
<dbReference type="GO" id="GO:0005737">
    <property type="term" value="C:cytoplasm"/>
    <property type="evidence" value="ECO:0007669"/>
    <property type="project" value="TreeGrafter"/>
</dbReference>
<dbReference type="EC" id="2.1.2.11" evidence="3"/>
<dbReference type="PANTHER" id="PTHR20881">
    <property type="entry name" value="3-METHYL-2-OXOBUTANOATE HYDROXYMETHYLTRANSFERASE"/>
    <property type="match status" value="1"/>
</dbReference>
<dbReference type="NCBIfam" id="TIGR00222">
    <property type="entry name" value="panB"/>
    <property type="match status" value="1"/>
</dbReference>
<dbReference type="NCBIfam" id="NF001452">
    <property type="entry name" value="PRK00311.1"/>
    <property type="match status" value="1"/>
</dbReference>
<comment type="caution">
    <text evidence="6">The sequence shown here is derived from an EMBL/GenBank/DDBJ whole genome shotgun (WGS) entry which is preliminary data.</text>
</comment>
<dbReference type="SUPFAM" id="SSF51621">
    <property type="entry name" value="Phosphoenolpyruvate/pyruvate domain"/>
    <property type="match status" value="1"/>
</dbReference>
<evidence type="ECO:0000256" key="2">
    <source>
        <dbReference type="ARBA" id="ARBA00008676"/>
    </source>
</evidence>
<dbReference type="AlphaFoldDB" id="A0A094Q2S8"/>
<dbReference type="FunFam" id="3.20.20.60:FF:000003">
    <property type="entry name" value="3-methyl-2-oxobutanoate hydroxymethyltransferase"/>
    <property type="match status" value="1"/>
</dbReference>
<dbReference type="HAMAP" id="MF_00156">
    <property type="entry name" value="PanB"/>
    <property type="match status" value="1"/>
</dbReference>
<dbReference type="GO" id="GO:0015940">
    <property type="term" value="P:pantothenate biosynthetic process"/>
    <property type="evidence" value="ECO:0007669"/>
    <property type="project" value="InterPro"/>
</dbReference>
<protein>
    <recommendedName>
        <fullName evidence="3">3-methyl-2-oxobutanoate hydroxymethyltransferase</fullName>
        <ecNumber evidence="3">2.1.2.11</ecNumber>
    </recommendedName>
</protein>
<dbReference type="InterPro" id="IPR040442">
    <property type="entry name" value="Pyrv_kinase-like_dom_sf"/>
</dbReference>
<dbReference type="InterPro" id="IPR003700">
    <property type="entry name" value="Pantoate_hydroxy_MeTrfase"/>
</dbReference>
<reference evidence="6" key="1">
    <citation type="submission" date="2014-05" db="EMBL/GenBank/DDBJ databases">
        <title>Key roles for freshwater Actinobacteria revealed by deep metagenomic sequencing.</title>
        <authorList>
            <person name="Ghai R."/>
            <person name="Mizuno C.M."/>
            <person name="Picazo A."/>
            <person name="Camacho A."/>
            <person name="Rodriguez-Valera F."/>
        </authorList>
    </citation>
    <scope>NUCLEOTIDE SEQUENCE</scope>
</reference>
<gene>
    <name evidence="6" type="ORF">GM50_8655</name>
</gene>
<dbReference type="GO" id="GO:0000287">
    <property type="term" value="F:magnesium ion binding"/>
    <property type="evidence" value="ECO:0007669"/>
    <property type="project" value="TreeGrafter"/>
</dbReference>
<dbReference type="CDD" id="cd06557">
    <property type="entry name" value="KPHMT-like"/>
    <property type="match status" value="1"/>
</dbReference>
<name>A0A094Q2S8_9ZZZZ</name>
<dbReference type="GO" id="GO:0003864">
    <property type="term" value="F:3-methyl-2-oxobutanoate hydroxymethyltransferase activity"/>
    <property type="evidence" value="ECO:0007669"/>
    <property type="project" value="UniProtKB-EC"/>
</dbReference>
<dbReference type="PANTHER" id="PTHR20881:SF0">
    <property type="entry name" value="3-METHYL-2-OXOBUTANOATE HYDROXYMETHYLTRANSFERASE"/>
    <property type="match status" value="1"/>
</dbReference>
<organism evidence="6">
    <name type="scientific">freshwater metagenome</name>
    <dbReference type="NCBI Taxonomy" id="449393"/>
    <lineage>
        <taxon>unclassified sequences</taxon>
        <taxon>metagenomes</taxon>
        <taxon>ecological metagenomes</taxon>
    </lineage>
</organism>
<evidence type="ECO:0000256" key="5">
    <source>
        <dbReference type="SAM" id="MobiDB-lite"/>
    </source>
</evidence>
<proteinExistence type="inferred from homology"/>
<evidence type="ECO:0000256" key="4">
    <source>
        <dbReference type="ARBA" id="ARBA00022679"/>
    </source>
</evidence>
<evidence type="ECO:0000256" key="3">
    <source>
        <dbReference type="ARBA" id="ARBA00012618"/>
    </source>
</evidence>
<keyword evidence="4" id="KW-0808">Transferase</keyword>
<dbReference type="Pfam" id="PF02548">
    <property type="entry name" value="Pantoate_transf"/>
    <property type="match status" value="1"/>
</dbReference>
<sequence>MSGRTRGLHKARVLALPLWQHPDGKTQTGKPRRENPDGKTQGLAPQALRQGETIMSTSLYGGSRHRRVTIVDLKAAKVAGEKWAMLTSYEQMTAAIFDEAEIPVLLVGDSAGSNFLGEENTIPVTVDELIPLTRAVVRGSSRAMVVADLPFGSYEISPEQALETSLRFFKEAGAMAVKLEGAHLATVEKLTSSGIPVMGHLGLTPQSLHQLGGYRVQGRADGDAILDAALALEKAGAFAIVLELVPAELAAKITAALSIPTVGIGAGVACDAQVLVWTDLVGLTKNAPKLAKAYRNLRGEIIGAAREFADDVRSGSFPTEDQTFH</sequence>
<comment type="similarity">
    <text evidence="2">Belongs to the PanB family.</text>
</comment>
<evidence type="ECO:0000256" key="1">
    <source>
        <dbReference type="ARBA" id="ARBA00005033"/>
    </source>
</evidence>
<dbReference type="EMBL" id="JNSK01000025">
    <property type="protein sequence ID" value="KGA18410.1"/>
    <property type="molecule type" value="Genomic_DNA"/>
</dbReference>